<dbReference type="RefSeq" id="XP_001316959.1">
    <property type="nucleotide sequence ID" value="XM_001316924.1"/>
</dbReference>
<keyword evidence="4" id="KW-1185">Reference proteome</keyword>
<protein>
    <recommendedName>
        <fullName evidence="2">Heparinase II/III-like C-terminal domain-containing protein</fullName>
    </recommendedName>
</protein>
<dbReference type="KEGG" id="tva:4762600"/>
<dbReference type="Gene3D" id="1.50.10.100">
    <property type="entry name" value="Chondroitin AC/alginate lyase"/>
    <property type="match status" value="1"/>
</dbReference>
<dbReference type="InterPro" id="IPR008929">
    <property type="entry name" value="Chondroitin_lyas"/>
</dbReference>
<reference evidence="3" key="2">
    <citation type="journal article" date="2007" name="Science">
        <title>Draft genome sequence of the sexually transmitted pathogen Trichomonas vaginalis.</title>
        <authorList>
            <person name="Carlton J.M."/>
            <person name="Hirt R.P."/>
            <person name="Silva J.C."/>
            <person name="Delcher A.L."/>
            <person name="Schatz M."/>
            <person name="Zhao Q."/>
            <person name="Wortman J.R."/>
            <person name="Bidwell S.L."/>
            <person name="Alsmark U.C.M."/>
            <person name="Besteiro S."/>
            <person name="Sicheritz-Ponten T."/>
            <person name="Noel C.J."/>
            <person name="Dacks J.B."/>
            <person name="Foster P.G."/>
            <person name="Simillion C."/>
            <person name="Van de Peer Y."/>
            <person name="Miranda-Saavedra D."/>
            <person name="Barton G.J."/>
            <person name="Westrop G.D."/>
            <person name="Mueller S."/>
            <person name="Dessi D."/>
            <person name="Fiori P.L."/>
            <person name="Ren Q."/>
            <person name="Paulsen I."/>
            <person name="Zhang H."/>
            <person name="Bastida-Corcuera F.D."/>
            <person name="Simoes-Barbosa A."/>
            <person name="Brown M.T."/>
            <person name="Hayes R.D."/>
            <person name="Mukherjee M."/>
            <person name="Okumura C.Y."/>
            <person name="Schneider R."/>
            <person name="Smith A.J."/>
            <person name="Vanacova S."/>
            <person name="Villalvazo M."/>
            <person name="Haas B.J."/>
            <person name="Pertea M."/>
            <person name="Feldblyum T.V."/>
            <person name="Utterback T.R."/>
            <person name="Shu C.L."/>
            <person name="Osoegawa K."/>
            <person name="de Jong P.J."/>
            <person name="Hrdy I."/>
            <person name="Horvathova L."/>
            <person name="Zubacova Z."/>
            <person name="Dolezal P."/>
            <person name="Malik S.B."/>
            <person name="Logsdon J.M. Jr."/>
            <person name="Henze K."/>
            <person name="Gupta A."/>
            <person name="Wang C.C."/>
            <person name="Dunne R.L."/>
            <person name="Upcroft J.A."/>
            <person name="Upcroft P."/>
            <person name="White O."/>
            <person name="Salzberg S.L."/>
            <person name="Tang P."/>
            <person name="Chiu C.-H."/>
            <person name="Lee Y.-S."/>
            <person name="Embley T.M."/>
            <person name="Coombs G.H."/>
            <person name="Mottram J.C."/>
            <person name="Tachezy J."/>
            <person name="Fraser-Liggett C.M."/>
            <person name="Johnson P.J."/>
        </authorList>
    </citation>
    <scope>NUCLEOTIDE SEQUENCE [LARGE SCALE GENOMIC DNA]</scope>
    <source>
        <strain evidence="3">G3</strain>
    </source>
</reference>
<proteinExistence type="predicted"/>
<dbReference type="GO" id="GO:0016829">
    <property type="term" value="F:lyase activity"/>
    <property type="evidence" value="ECO:0007669"/>
    <property type="project" value="InterPro"/>
</dbReference>
<dbReference type="EMBL" id="DS113467">
    <property type="protein sequence ID" value="EAY04736.1"/>
    <property type="molecule type" value="Genomic_DNA"/>
</dbReference>
<dbReference type="InParanoid" id="A2ERK9"/>
<evidence type="ECO:0000256" key="1">
    <source>
        <dbReference type="ARBA" id="ARBA00004196"/>
    </source>
</evidence>
<reference evidence="3" key="1">
    <citation type="submission" date="2006-10" db="EMBL/GenBank/DDBJ databases">
        <authorList>
            <person name="Amadeo P."/>
            <person name="Zhao Q."/>
            <person name="Wortman J."/>
            <person name="Fraser-Liggett C."/>
            <person name="Carlton J."/>
        </authorList>
    </citation>
    <scope>NUCLEOTIDE SEQUENCE</scope>
    <source>
        <strain evidence="3">G3</strain>
    </source>
</reference>
<dbReference type="InterPro" id="IPR012480">
    <property type="entry name" value="Hepar_II_III_C"/>
</dbReference>
<sequence>MPMYNPDGNNPEGYTYWSYGTTYNSLMIDNIIKNFGKDFGLMDMSGFKTTPNFIHYMVGTIEQSFNYGDAEIDMELFPILYWFAYKLKDVNMIFETQSWLRRIRISPHRLNPIILIFGSRMKLSESSEPTSKFYYGRGTCPVFLAKTNWTKGNGFYLAMKGGSSNLSHSHQDAGSFIFEANGVRWASDLGIQDYDQLNRDGVKISNFGQQSERWTVFRFMSIGHNTLTVDNDLHNVAGYVGFTQTFEDDNKLGGQMNMVDLFFGKLSKSLRTVLLLNNEYLEVTDDIVCGDTAVLVTWTMITPTSDATVISTNQVRIGNGQKSLLLTVESPSDATLSVTNNDPIHDYDAENPNTKRILIKVNYAANEEKQIKVTLKQQ</sequence>
<dbReference type="STRING" id="5722.A2ERK9"/>
<dbReference type="VEuPathDB" id="TrichDB:TVAGG3_0285230"/>
<comment type="subcellular location">
    <subcellularLocation>
        <location evidence="1">Cell envelope</location>
    </subcellularLocation>
</comment>
<dbReference type="OrthoDB" id="3476529at2759"/>
<evidence type="ECO:0000313" key="4">
    <source>
        <dbReference type="Proteomes" id="UP000001542"/>
    </source>
</evidence>
<dbReference type="SMR" id="A2ERK9"/>
<dbReference type="Pfam" id="PF07940">
    <property type="entry name" value="Hepar_II_III_C"/>
    <property type="match status" value="1"/>
</dbReference>
<dbReference type="VEuPathDB" id="TrichDB:TVAG_059340"/>
<gene>
    <name evidence="3" type="ORF">TVAG_059340</name>
</gene>
<dbReference type="PANTHER" id="PTHR38045">
    <property type="entry name" value="CHROMOSOME 1, WHOLE GENOME SHOTGUN SEQUENCE"/>
    <property type="match status" value="1"/>
</dbReference>
<dbReference type="PANTHER" id="PTHR38045:SF1">
    <property type="entry name" value="HEPARINASE II_III-LIKE PROTEIN"/>
    <property type="match status" value="1"/>
</dbReference>
<organism evidence="3 4">
    <name type="scientific">Trichomonas vaginalis (strain ATCC PRA-98 / G3)</name>
    <dbReference type="NCBI Taxonomy" id="412133"/>
    <lineage>
        <taxon>Eukaryota</taxon>
        <taxon>Metamonada</taxon>
        <taxon>Parabasalia</taxon>
        <taxon>Trichomonadida</taxon>
        <taxon>Trichomonadidae</taxon>
        <taxon>Trichomonas</taxon>
    </lineage>
</organism>
<name>A2ERK9_TRIV3</name>
<dbReference type="AlphaFoldDB" id="A2ERK9"/>
<dbReference type="Proteomes" id="UP000001542">
    <property type="component" value="Unassembled WGS sequence"/>
</dbReference>
<accession>A2ERK9</accession>
<evidence type="ECO:0000313" key="3">
    <source>
        <dbReference type="EMBL" id="EAY04736.1"/>
    </source>
</evidence>
<dbReference type="Gene3D" id="2.70.98.70">
    <property type="match status" value="1"/>
</dbReference>
<evidence type="ECO:0000259" key="2">
    <source>
        <dbReference type="Pfam" id="PF07940"/>
    </source>
</evidence>
<feature type="domain" description="Heparinase II/III-like C-terminal" evidence="2">
    <location>
        <begin position="150"/>
        <end position="372"/>
    </location>
</feature>